<keyword evidence="2" id="KW-1185">Reference proteome</keyword>
<accession>A0A4Q9JSE7</accession>
<evidence type="ECO:0000313" key="1">
    <source>
        <dbReference type="EMBL" id="TBR78458.1"/>
    </source>
</evidence>
<comment type="caution">
    <text evidence="1">The sequence shown here is derived from an EMBL/GenBank/DDBJ whole genome shotgun (WGS) entry which is preliminary data.</text>
</comment>
<gene>
    <name evidence="1" type="ORF">DU473_08070</name>
</gene>
<feature type="non-terminal residue" evidence="1">
    <location>
        <position position="1"/>
    </location>
</feature>
<reference evidence="1 2" key="1">
    <citation type="submission" date="2018-07" db="EMBL/GenBank/DDBJ databases">
        <title>Campylobacter zealandensis sp. nov., isolated from birds and water in New Zealand.</title>
        <authorList>
            <person name="Wilkinson D.A."/>
            <person name="Biggs P.J."/>
            <person name="French N.P."/>
            <person name="Midwinter A.C."/>
        </authorList>
    </citation>
    <scope>NUCLEOTIDE SEQUENCE [LARGE SCALE GENOMIC DNA]</scope>
    <source>
        <strain evidence="1 2">B423b</strain>
    </source>
</reference>
<proteinExistence type="predicted"/>
<evidence type="ECO:0000313" key="2">
    <source>
        <dbReference type="Proteomes" id="UP000292583"/>
    </source>
</evidence>
<name>A0A4Q9JSE7_9BACT</name>
<organism evidence="1 2">
    <name type="scientific">Campylobacter novaezeelandiae</name>
    <dbReference type="NCBI Taxonomy" id="2267891"/>
    <lineage>
        <taxon>Bacteria</taxon>
        <taxon>Pseudomonadati</taxon>
        <taxon>Campylobacterota</taxon>
        <taxon>Epsilonproteobacteria</taxon>
        <taxon>Campylobacterales</taxon>
        <taxon>Campylobacteraceae</taxon>
        <taxon>Campylobacter</taxon>
    </lineage>
</organism>
<dbReference type="AlphaFoldDB" id="A0A4Q9JSE7"/>
<dbReference type="EMBL" id="QPGR01000025">
    <property type="protein sequence ID" value="TBR78458.1"/>
    <property type="molecule type" value="Genomic_DNA"/>
</dbReference>
<protein>
    <submittedName>
        <fullName evidence="1">DUF115 domain-containing protein</fullName>
    </submittedName>
</protein>
<sequence>KEHLEWLKMIYAHINALELALIKNIKPLEEELYKRGLEKWIKQK</sequence>
<dbReference type="Proteomes" id="UP000292583">
    <property type="component" value="Unassembled WGS sequence"/>
</dbReference>